<comment type="similarity">
    <text evidence="4">Belongs to the methyl-accepting chemotaxis (MCP) protein family.</text>
</comment>
<feature type="region of interest" description="Disordered" evidence="7">
    <location>
        <begin position="441"/>
        <end position="464"/>
    </location>
</feature>
<keyword evidence="3 5" id="KW-0807">Transducer</keyword>
<dbReference type="Pfam" id="PF17201">
    <property type="entry name" value="Cache_3-Cache_2"/>
    <property type="match status" value="1"/>
</dbReference>
<evidence type="ECO:0000259" key="10">
    <source>
        <dbReference type="PROSITE" id="PS50192"/>
    </source>
</evidence>
<dbReference type="PROSITE" id="PS50885">
    <property type="entry name" value="HAMP"/>
    <property type="match status" value="1"/>
</dbReference>
<dbReference type="InterPro" id="IPR003660">
    <property type="entry name" value="HAMP_dom"/>
</dbReference>
<evidence type="ECO:0000313" key="12">
    <source>
        <dbReference type="EMBL" id="ARD23282.1"/>
    </source>
</evidence>
<dbReference type="PROSITE" id="PS50192">
    <property type="entry name" value="T_SNARE"/>
    <property type="match status" value="1"/>
</dbReference>
<keyword evidence="13" id="KW-1185">Reference proteome</keyword>
<sequence length="667" mass="73222">MNYRSWSLTKQITYFSLALTVLVFSIISSVSYFSSSNVLKEKAIDSMNEQMQSNAALIELQYTSLLALARRNADILRAMYPGNFHKPDRTVRVYSTQTPALVHEKEQINATKSKVDRFSNLTGGTATIFVKDGDDFLRISTSLKKADGKRALATYLGSSHPGYQTLINGNEYEGYAKLFGKDYMTVYRPIKNASNEVIGILYIGFDITDSISELQKTINNLKVEETGHYMLVRNNDQRLISHPNFATGEALNSDILNGLDINQLLGRHQSVEYVNHQQQQMFANSINIPGWNWTLIGLTQTAELNNESLQLLYITTGVAVLGILLISGLLAALQIKALAPLQRFQQQLKALGKGDLSQQFEVSDPNSKNEIDLITLSAADMSNNLKELIFSLQHSVETLESQAQKAQEMARLNGDESASLMMQTNQIATAIEEMSASIRDVASHSNEGAVKSQQVDQSSRSGHKQLTDVVESLNALKTQLNESQDNIENVSKESEAINQVTEVINSIAEQTNLLALNAAIEAARAGEQGRGFAVVADEVRSLAQRTQSSISEISKTIGQLQAQVKVTSQQMSDSHRLGTESAEQGFETSEQLSQITVSIGELATFTSSIASATEQQSAVADEITRNLHQISTLANEGQERASETVDVADGLSSLASELNTKINFFKI</sequence>
<feature type="domain" description="HAMP" evidence="11">
    <location>
        <begin position="338"/>
        <end position="390"/>
    </location>
</feature>
<protein>
    <submittedName>
        <fullName evidence="12">Chemotaxis protein</fullName>
    </submittedName>
</protein>
<feature type="coiled-coil region" evidence="6">
    <location>
        <begin position="466"/>
        <end position="500"/>
    </location>
</feature>
<keyword evidence="2" id="KW-0997">Cell inner membrane</keyword>
<feature type="domain" description="T-SNARE coiled-coil homology" evidence="10">
    <location>
        <begin position="587"/>
        <end position="644"/>
    </location>
</feature>
<evidence type="ECO:0000313" key="13">
    <source>
        <dbReference type="Proteomes" id="UP000191820"/>
    </source>
</evidence>
<dbReference type="Proteomes" id="UP000191820">
    <property type="component" value="Chromosome"/>
</dbReference>
<name>A0ABN4YIE6_9GAMM</name>
<keyword evidence="8" id="KW-0812">Transmembrane</keyword>
<feature type="domain" description="Methyl-accepting transducer" evidence="9">
    <location>
        <begin position="395"/>
        <end position="631"/>
    </location>
</feature>
<keyword evidence="8" id="KW-1133">Transmembrane helix</keyword>
<feature type="transmembrane region" description="Helical" evidence="8">
    <location>
        <begin position="12"/>
        <end position="33"/>
    </location>
</feature>
<keyword evidence="2" id="KW-1003">Cell membrane</keyword>
<dbReference type="PANTHER" id="PTHR32089">
    <property type="entry name" value="METHYL-ACCEPTING CHEMOTAXIS PROTEIN MCPB"/>
    <property type="match status" value="1"/>
</dbReference>
<proteinExistence type="inferred from homology"/>
<evidence type="ECO:0000256" key="3">
    <source>
        <dbReference type="ARBA" id="ARBA00023224"/>
    </source>
</evidence>
<dbReference type="SUPFAM" id="SSF103190">
    <property type="entry name" value="Sensory domain-like"/>
    <property type="match status" value="1"/>
</dbReference>
<feature type="transmembrane region" description="Helical" evidence="8">
    <location>
        <begin position="311"/>
        <end position="333"/>
    </location>
</feature>
<keyword evidence="6" id="KW-0175">Coiled coil</keyword>
<dbReference type="CDD" id="cd11386">
    <property type="entry name" value="MCP_signal"/>
    <property type="match status" value="1"/>
</dbReference>
<dbReference type="InterPro" id="IPR004090">
    <property type="entry name" value="Chemotax_Me-accpt_rcpt"/>
</dbReference>
<dbReference type="Pfam" id="PF00015">
    <property type="entry name" value="MCPsignal"/>
    <property type="match status" value="1"/>
</dbReference>
<evidence type="ECO:0000259" key="11">
    <source>
        <dbReference type="PROSITE" id="PS50885"/>
    </source>
</evidence>
<reference evidence="12 13" key="1">
    <citation type="submission" date="2017-03" db="EMBL/GenBank/DDBJ databases">
        <title>Genome sequencing of Shewanella japonica KCTC 22435.</title>
        <authorList>
            <person name="Kim K.M."/>
        </authorList>
    </citation>
    <scope>NUCLEOTIDE SEQUENCE [LARGE SCALE GENOMIC DNA]</scope>
    <source>
        <strain evidence="12 13">KCTC 22435</strain>
    </source>
</reference>
<dbReference type="InterPro" id="IPR000727">
    <property type="entry name" value="T_SNARE_dom"/>
</dbReference>
<dbReference type="PANTHER" id="PTHR32089:SF74">
    <property type="entry name" value="METHYL-ACCEPTING CHEMOTAXIS PROTEIN AER"/>
    <property type="match status" value="1"/>
</dbReference>
<dbReference type="RefSeq" id="WP_080916289.1">
    <property type="nucleotide sequence ID" value="NZ_CANMJJ010000005.1"/>
</dbReference>
<accession>A0ABN4YIE6</accession>
<dbReference type="InterPro" id="IPR004089">
    <property type="entry name" value="MCPsignal_dom"/>
</dbReference>
<evidence type="ECO:0000256" key="8">
    <source>
        <dbReference type="SAM" id="Phobius"/>
    </source>
</evidence>
<evidence type="ECO:0000256" key="4">
    <source>
        <dbReference type="ARBA" id="ARBA00029447"/>
    </source>
</evidence>
<dbReference type="PRINTS" id="PR00260">
    <property type="entry name" value="CHEMTRNSDUCR"/>
</dbReference>
<evidence type="ECO:0000256" key="2">
    <source>
        <dbReference type="ARBA" id="ARBA00022519"/>
    </source>
</evidence>
<feature type="compositionally biased region" description="Polar residues" evidence="7">
    <location>
        <begin position="443"/>
        <end position="460"/>
    </location>
</feature>
<dbReference type="Gene3D" id="1.10.287.950">
    <property type="entry name" value="Methyl-accepting chemotaxis protein"/>
    <property type="match status" value="1"/>
</dbReference>
<comment type="subcellular location">
    <subcellularLocation>
        <location evidence="1">Cell inner membrane</location>
        <topology evidence="1">Multi-pass membrane protein</topology>
    </subcellularLocation>
</comment>
<dbReference type="SMART" id="SM00283">
    <property type="entry name" value="MA"/>
    <property type="match status" value="1"/>
</dbReference>
<organism evidence="12 13">
    <name type="scientific">Shewanella japonica</name>
    <dbReference type="NCBI Taxonomy" id="93973"/>
    <lineage>
        <taxon>Bacteria</taxon>
        <taxon>Pseudomonadati</taxon>
        <taxon>Pseudomonadota</taxon>
        <taxon>Gammaproteobacteria</taxon>
        <taxon>Alteromonadales</taxon>
        <taxon>Shewanellaceae</taxon>
        <taxon>Shewanella</taxon>
    </lineage>
</organism>
<dbReference type="PROSITE" id="PS50111">
    <property type="entry name" value="CHEMOTAXIS_TRANSDUC_2"/>
    <property type="match status" value="1"/>
</dbReference>
<keyword evidence="8" id="KW-0472">Membrane</keyword>
<evidence type="ECO:0000256" key="7">
    <source>
        <dbReference type="SAM" id="MobiDB-lite"/>
    </source>
</evidence>
<gene>
    <name evidence="12" type="ORF">SJ2017_3005</name>
</gene>
<evidence type="ECO:0000256" key="1">
    <source>
        <dbReference type="ARBA" id="ARBA00004429"/>
    </source>
</evidence>
<dbReference type="EMBL" id="CP020472">
    <property type="protein sequence ID" value="ARD23282.1"/>
    <property type="molecule type" value="Genomic_DNA"/>
</dbReference>
<dbReference type="Gene3D" id="3.30.450.20">
    <property type="entry name" value="PAS domain"/>
    <property type="match status" value="1"/>
</dbReference>
<dbReference type="InterPro" id="IPR033462">
    <property type="entry name" value="Cache_3-Cache_2"/>
</dbReference>
<evidence type="ECO:0000256" key="5">
    <source>
        <dbReference type="PROSITE-ProRule" id="PRU00284"/>
    </source>
</evidence>
<evidence type="ECO:0000259" key="9">
    <source>
        <dbReference type="PROSITE" id="PS50111"/>
    </source>
</evidence>
<dbReference type="SUPFAM" id="SSF58104">
    <property type="entry name" value="Methyl-accepting chemotaxis protein (MCP) signaling domain"/>
    <property type="match status" value="1"/>
</dbReference>
<evidence type="ECO:0000256" key="6">
    <source>
        <dbReference type="SAM" id="Coils"/>
    </source>
</evidence>
<dbReference type="InterPro" id="IPR029151">
    <property type="entry name" value="Sensor-like_sf"/>
</dbReference>